<comment type="function">
    <text evidence="5">One of the primary rRNA binding proteins, it binds directly to 16S rRNA central domain where it helps coordinate assembly of the platform of the 30S subunit.</text>
</comment>
<dbReference type="PROSITE" id="PS00053">
    <property type="entry name" value="RIBOSOMAL_S8"/>
    <property type="match status" value="1"/>
</dbReference>
<keyword evidence="5" id="KW-0694">RNA-binding</keyword>
<evidence type="ECO:0000256" key="5">
    <source>
        <dbReference type="HAMAP-Rule" id="MF_01302"/>
    </source>
</evidence>
<dbReference type="Proteomes" id="UP000811481">
    <property type="component" value="Unassembled WGS sequence"/>
</dbReference>
<dbReference type="EMBL" id="JAGVRH010000003">
    <property type="protein sequence ID" value="MBS2126314.1"/>
    <property type="molecule type" value="Genomic_DNA"/>
</dbReference>
<dbReference type="PANTHER" id="PTHR11758">
    <property type="entry name" value="40S RIBOSOMAL PROTEIN S15A"/>
    <property type="match status" value="1"/>
</dbReference>
<evidence type="ECO:0000256" key="3">
    <source>
        <dbReference type="ARBA" id="ARBA00023274"/>
    </source>
</evidence>
<gene>
    <name evidence="5 7" type="primary">rpsH</name>
    <name evidence="7" type="ORF">J8J04_01180</name>
</gene>
<dbReference type="Gene3D" id="3.30.1370.30">
    <property type="match status" value="1"/>
</dbReference>
<keyword evidence="5" id="KW-0699">rRNA-binding</keyword>
<name>A0ABS5K3G3_9MOLU</name>
<dbReference type="SUPFAM" id="SSF56047">
    <property type="entry name" value="Ribosomal protein S8"/>
    <property type="match status" value="1"/>
</dbReference>
<dbReference type="Pfam" id="PF00410">
    <property type="entry name" value="Ribosomal_S8"/>
    <property type="match status" value="1"/>
</dbReference>
<accession>A0ABS5K3G3</accession>
<evidence type="ECO:0000256" key="4">
    <source>
        <dbReference type="ARBA" id="ARBA00035258"/>
    </source>
</evidence>
<dbReference type="RefSeq" id="WP_212331139.1">
    <property type="nucleotide sequence ID" value="NZ_JAGVRH010000003.1"/>
</dbReference>
<dbReference type="HAMAP" id="MF_01302_B">
    <property type="entry name" value="Ribosomal_uS8_B"/>
    <property type="match status" value="1"/>
</dbReference>
<reference evidence="7" key="1">
    <citation type="submission" date="2021-04" db="EMBL/GenBank/DDBJ databases">
        <title>Draft genome sequence of StrPh-CL8, a phytoplasma strain causing strawberry phyllody in Chile.</title>
        <authorList>
            <person name="Cui W."/>
            <person name="Zamorano A."/>
            <person name="Fiore N."/>
        </authorList>
    </citation>
    <scope>NUCLEOTIDE SEQUENCE [LARGE SCALE GENOMIC DNA]</scope>
    <source>
        <strain evidence="7">StrPh-Cl</strain>
    </source>
</reference>
<dbReference type="InterPro" id="IPR000630">
    <property type="entry name" value="Ribosomal_uS8"/>
</dbReference>
<keyword evidence="3 5" id="KW-0687">Ribonucleoprotein</keyword>
<organism evidence="7 8">
    <name type="scientific">'Fragaria x ananassa' phyllody phytoplasma</name>
    <dbReference type="NCBI Taxonomy" id="2358428"/>
    <lineage>
        <taxon>Bacteria</taxon>
        <taxon>Bacillati</taxon>
        <taxon>Mycoplasmatota</taxon>
        <taxon>Mollicutes</taxon>
        <taxon>Acholeplasmatales</taxon>
        <taxon>Acholeplasmataceae</taxon>
        <taxon>Candidatus Phytoplasma</taxon>
        <taxon>16SrXIII (Mexican periwinkle virescence group)</taxon>
    </lineage>
</organism>
<dbReference type="InterPro" id="IPR047863">
    <property type="entry name" value="Ribosomal_uS8_CS"/>
</dbReference>
<keyword evidence="8" id="KW-1185">Reference proteome</keyword>
<evidence type="ECO:0000256" key="6">
    <source>
        <dbReference type="RuleBase" id="RU003660"/>
    </source>
</evidence>
<keyword evidence="2 5" id="KW-0689">Ribosomal protein</keyword>
<comment type="caution">
    <text evidence="7">The sequence shown here is derived from an EMBL/GenBank/DDBJ whole genome shotgun (WGS) entry which is preliminary data.</text>
</comment>
<evidence type="ECO:0000313" key="7">
    <source>
        <dbReference type="EMBL" id="MBS2126314.1"/>
    </source>
</evidence>
<dbReference type="GO" id="GO:0005840">
    <property type="term" value="C:ribosome"/>
    <property type="evidence" value="ECO:0007669"/>
    <property type="project" value="UniProtKB-KW"/>
</dbReference>
<comment type="similarity">
    <text evidence="1 5 6">Belongs to the universal ribosomal protein uS8 family.</text>
</comment>
<evidence type="ECO:0000313" key="8">
    <source>
        <dbReference type="Proteomes" id="UP000811481"/>
    </source>
</evidence>
<proteinExistence type="inferred from homology"/>
<protein>
    <recommendedName>
        <fullName evidence="4 5">Small ribosomal subunit protein uS8</fullName>
    </recommendedName>
</protein>
<evidence type="ECO:0000256" key="2">
    <source>
        <dbReference type="ARBA" id="ARBA00022980"/>
    </source>
</evidence>
<comment type="subunit">
    <text evidence="5">Part of the 30S ribosomal subunit. Contacts proteins S5 and S12.</text>
</comment>
<evidence type="ECO:0000256" key="1">
    <source>
        <dbReference type="ARBA" id="ARBA00006471"/>
    </source>
</evidence>
<dbReference type="InterPro" id="IPR035987">
    <property type="entry name" value="Ribosomal_uS8_sf"/>
</dbReference>
<dbReference type="Gene3D" id="3.30.1490.10">
    <property type="match status" value="1"/>
</dbReference>
<sequence length="130" mass="14453">MVMTDPIADMLTRIRNANQMSHLKVLIPASKLKLEILSVLKKEGFIKDFYLPQLSREIIVSLKYASNKEKVIKGLKRVSKPGLRVYASAEQLPKILNGLGIVLVSTSKGILTDAQARFSQIGGEVLAYVW</sequence>
<dbReference type="NCBIfam" id="NF001109">
    <property type="entry name" value="PRK00136.1"/>
    <property type="match status" value="1"/>
</dbReference>